<dbReference type="InterPro" id="IPR040591">
    <property type="entry name" value="RqcP2_RBD"/>
</dbReference>
<sequence>MTIKNSETNFKIKSLITAVDRYYTKQVSHFLNPYELQQTTKLLLVRSDLQLQTSGGYPQAQRKRILLCPEYDKVQDDDFAVSLLQINFNSKFVKLDHSQIMGTLLNLGLDRDCFGDIVTDGIHWQFFAMQEFSDLLEREVTRIGHQRVKVSQIPLEKLLLVRDDFVNKNILSSSLRLDNVISNVFGMSRQQVKDLIKHGQVSVNWLRQDNLDYLVMLGDTISVRGFGRVAVMDLLGQSRQKFKLYVKIYRR</sequence>
<dbReference type="InterPro" id="IPR012677">
    <property type="entry name" value="Nucleotide-bd_a/b_plait_sf"/>
</dbReference>
<feature type="domain" description="RNA-binding S4" evidence="2">
    <location>
        <begin position="175"/>
        <end position="237"/>
    </location>
</feature>
<evidence type="ECO:0000256" key="1">
    <source>
        <dbReference type="PROSITE-ProRule" id="PRU00182"/>
    </source>
</evidence>
<dbReference type="Proteomes" id="UP000831947">
    <property type="component" value="Chromosome"/>
</dbReference>
<dbReference type="RefSeq" id="WP_249512971.1">
    <property type="nucleotide sequence ID" value="NZ_CP093365.1"/>
</dbReference>
<dbReference type="PANTHER" id="PTHR13633:SF3">
    <property type="entry name" value="MITOCHONDRIAL TRANSCRIPTION RESCUE FACTOR 1"/>
    <property type="match status" value="1"/>
</dbReference>
<gene>
    <name evidence="3" type="ORF">MOO47_00860</name>
</gene>
<keyword evidence="1" id="KW-0694">RNA-binding</keyword>
<protein>
    <submittedName>
        <fullName evidence="3">YlmH/Sll1252 family protein</fullName>
    </submittedName>
</protein>
<evidence type="ECO:0000259" key="2">
    <source>
        <dbReference type="SMART" id="SM00363"/>
    </source>
</evidence>
<dbReference type="SUPFAM" id="SSF55174">
    <property type="entry name" value="Alpha-L RNA-binding motif"/>
    <property type="match status" value="1"/>
</dbReference>
<dbReference type="Pfam" id="PF01479">
    <property type="entry name" value="S4"/>
    <property type="match status" value="1"/>
</dbReference>
<dbReference type="Gene3D" id="3.30.1370.160">
    <property type="match status" value="1"/>
</dbReference>
<name>A0ABY4PDJ3_9LACO</name>
<dbReference type="InterPro" id="IPR002942">
    <property type="entry name" value="S4_RNA-bd"/>
</dbReference>
<evidence type="ECO:0000313" key="3">
    <source>
        <dbReference type="EMBL" id="UQS83786.1"/>
    </source>
</evidence>
<accession>A0ABY4PDJ3</accession>
<dbReference type="Gene3D" id="3.10.290.10">
    <property type="entry name" value="RNA-binding S4 domain"/>
    <property type="match status" value="1"/>
</dbReference>
<keyword evidence="4" id="KW-1185">Reference proteome</keyword>
<reference evidence="3 4" key="1">
    <citation type="journal article" date="2022" name="Int. J. Syst. Evol. Microbiol.">
        <title>Apilactobacillus apisilvae sp. nov., Nicolia spurrieriana gen. nov. sp. nov., Bombilactobacillus folatiphilus sp. nov. and Bombilactobacillus thymidiniphilus sp. nov., four new lactic acid bacterial isolates from stingless bees Tetragonula carbonaria and Austroplebeia australis.</title>
        <authorList>
            <person name="Oliphant S.A."/>
            <person name="Watson-Haigh N.S."/>
            <person name="Sumby K.M."/>
            <person name="Gardner J."/>
            <person name="Groom S."/>
            <person name="Jiranek V."/>
        </authorList>
    </citation>
    <scope>NUCLEOTIDE SEQUENCE [LARGE SCALE GENOMIC DNA]</scope>
    <source>
        <strain evidence="3 4">SG4_A1</strain>
    </source>
</reference>
<dbReference type="PROSITE" id="PS50889">
    <property type="entry name" value="S4"/>
    <property type="match status" value="1"/>
</dbReference>
<dbReference type="Gene3D" id="3.30.70.330">
    <property type="match status" value="1"/>
</dbReference>
<evidence type="ECO:0000313" key="4">
    <source>
        <dbReference type="Proteomes" id="UP000831947"/>
    </source>
</evidence>
<proteinExistence type="predicted"/>
<dbReference type="Pfam" id="PF17774">
    <property type="entry name" value="YlmH_RBD"/>
    <property type="match status" value="1"/>
</dbReference>
<dbReference type="SMART" id="SM00363">
    <property type="entry name" value="S4"/>
    <property type="match status" value="1"/>
</dbReference>
<dbReference type="InterPro" id="IPR036986">
    <property type="entry name" value="S4_RNA-bd_sf"/>
</dbReference>
<organism evidence="3 4">
    <name type="scientific">Bombilactobacillus thymidiniphilus</name>
    <dbReference type="NCBI Taxonomy" id="2923363"/>
    <lineage>
        <taxon>Bacteria</taxon>
        <taxon>Bacillati</taxon>
        <taxon>Bacillota</taxon>
        <taxon>Bacilli</taxon>
        <taxon>Lactobacillales</taxon>
        <taxon>Lactobacillaceae</taxon>
        <taxon>Bombilactobacillus</taxon>
    </lineage>
</organism>
<dbReference type="CDD" id="cd00165">
    <property type="entry name" value="S4"/>
    <property type="match status" value="1"/>
</dbReference>
<dbReference type="EMBL" id="CP093365">
    <property type="protein sequence ID" value="UQS83786.1"/>
    <property type="molecule type" value="Genomic_DNA"/>
</dbReference>
<dbReference type="PANTHER" id="PTHR13633">
    <property type="entry name" value="MITOCHONDRIAL TRANSCRIPTION RESCUE FACTOR 1"/>
    <property type="match status" value="1"/>
</dbReference>